<dbReference type="WBParaSite" id="ACAC_0001395201-mRNA-1">
    <property type="protein sequence ID" value="ACAC_0001395201-mRNA-1"/>
    <property type="gene ID" value="ACAC_0001395201"/>
</dbReference>
<dbReference type="STRING" id="6313.A0A0K0DQB3"/>
<proteinExistence type="predicted"/>
<dbReference type="AlphaFoldDB" id="A0A0K0DQB3"/>
<evidence type="ECO:0000313" key="2">
    <source>
        <dbReference type="Proteomes" id="UP000035642"/>
    </source>
</evidence>
<feature type="region of interest" description="Disordered" evidence="1">
    <location>
        <begin position="328"/>
        <end position="357"/>
    </location>
</feature>
<sequence>MQICHDYGCSVVDIPPNKPVLIVFATDQVEKAIHYGLPLWPEAVHMARSYHRAKKDLAGGKYYIIGSEFTETEFDSPYSYRELGRYPEDWEKRNKYQKAIEELEKLEFSKDSSGVNAHGDASSLFRSLSKSLKDASARACFENDKSKHIALLLGGVSAGELEILQSERNSLDICQISDDAVSECEVEDGSCRSDHDLLRCQRQDLSQILIHDKVDEFEEKTERKELCSERETAYDIDRGPNKPCQGRNEESMDHGSANASNLKQQSTTVKRNVKNFTLKRLDFSAYEEKLHRMCEENYLRPCSPVRSFARILPKEEWIYHYAMSRNEKNAPTTAQRDTSMSATSEEEDVKHSSEKVEGIKQAIASEDNSEESEELCADSIPKVLDGSVSVEEKPKRSFVYPFDDTSSIVGSDYSDDAIGTDIFMEISEHRREEGASSPSACSDNSKVALPPNVFVWLPQTCDIELLTRFRAPSPNAIFEVVLPSPSTAFLDLSFTAVKSVDVSFSWVFDLEAGGGATLVLPSKSRRRTSCYDKVCIRKRKRKSPLSSAKRWKRSDSMKECLMLLETGSMPSQIIDVTPCLVEGAAVKMVR</sequence>
<feature type="region of interest" description="Disordered" evidence="1">
    <location>
        <begin position="229"/>
        <end position="266"/>
    </location>
</feature>
<name>A0A0K0DQB3_ANGCA</name>
<dbReference type="Proteomes" id="UP000035642">
    <property type="component" value="Unassembled WGS sequence"/>
</dbReference>
<evidence type="ECO:0000313" key="3">
    <source>
        <dbReference type="WBParaSite" id="ACAC_0001395201-mRNA-1"/>
    </source>
</evidence>
<keyword evidence="2" id="KW-1185">Reference proteome</keyword>
<protein>
    <submittedName>
        <fullName evidence="3">Mitotic checkpoint serine/threonine-protein kinase BUB1</fullName>
    </submittedName>
</protein>
<reference evidence="3" key="2">
    <citation type="submission" date="2017-02" db="UniProtKB">
        <authorList>
            <consortium name="WormBaseParasite"/>
        </authorList>
    </citation>
    <scope>IDENTIFICATION</scope>
</reference>
<feature type="compositionally biased region" description="Polar residues" evidence="1">
    <location>
        <begin position="329"/>
        <end position="343"/>
    </location>
</feature>
<feature type="compositionally biased region" description="Basic and acidic residues" evidence="1">
    <location>
        <begin position="348"/>
        <end position="357"/>
    </location>
</feature>
<reference evidence="2" key="1">
    <citation type="submission" date="2012-09" db="EMBL/GenBank/DDBJ databases">
        <authorList>
            <person name="Martin A.A."/>
        </authorList>
    </citation>
    <scope>NUCLEOTIDE SEQUENCE</scope>
</reference>
<evidence type="ECO:0000256" key="1">
    <source>
        <dbReference type="SAM" id="MobiDB-lite"/>
    </source>
</evidence>
<accession>A0A0K0DQB3</accession>
<feature type="compositionally biased region" description="Basic and acidic residues" evidence="1">
    <location>
        <begin position="229"/>
        <end position="240"/>
    </location>
</feature>
<organism evidence="2 3">
    <name type="scientific">Angiostrongylus cantonensis</name>
    <name type="common">Rat lungworm</name>
    <dbReference type="NCBI Taxonomy" id="6313"/>
    <lineage>
        <taxon>Eukaryota</taxon>
        <taxon>Metazoa</taxon>
        <taxon>Ecdysozoa</taxon>
        <taxon>Nematoda</taxon>
        <taxon>Chromadorea</taxon>
        <taxon>Rhabditida</taxon>
        <taxon>Rhabditina</taxon>
        <taxon>Rhabditomorpha</taxon>
        <taxon>Strongyloidea</taxon>
        <taxon>Metastrongylidae</taxon>
        <taxon>Angiostrongylus</taxon>
    </lineage>
</organism>
<feature type="compositionally biased region" description="Polar residues" evidence="1">
    <location>
        <begin position="257"/>
        <end position="266"/>
    </location>
</feature>